<evidence type="ECO:0000256" key="2">
    <source>
        <dbReference type="ARBA" id="ARBA00005179"/>
    </source>
</evidence>
<evidence type="ECO:0000256" key="5">
    <source>
        <dbReference type="ARBA" id="ARBA00022723"/>
    </source>
</evidence>
<sequence>MLALVIALLFLTLAVRDWISFQRRYKNIPGPFLSRYSSLPLALHSRGGKRHLYVHSMHQKYGPLVLIAPGHISCSHPDAINVVYAQGEHALPKSDFYKAFVIDGTPNLFNTQNRLEHTKRRKALAHPLSYKSVKEMEEWIANNMLKLIRNLDRECEPKPSTTQIFTHPHTNGVPMGAETPGRASGGEGNCTNMHAWFNCFTFDVISDLAFGQSLGMLDRGTDVLPDSSRGNGQDTGVAAMIGLRGRAAAFLGLFPPLVAFGKTGLLIRWLLLHFWPDPLIRKGLSSSDMLSDIATTCVRKRMSSTNNDSETIRDDLLHRLLTELRKSEQLVDDSKEPLDEKVVVTEAMLLLTAGSDTTADSAAAILWYILAQPAVHQRLVAELDENIGIVSHDLAAADELPKHDQVKSLPYLTATIQEALRMFATNAFGLPRVVSDSSKPVTLMGTNIPPGTELSVPAYTIQRDRDIWGEDAYEFKAERWLQDAESSESVGVKKADPKYLLTFGAGPRMCIGKNLATLQLHLLISTILLRYKLELYDPHKDLEAIEGFMNKPVEVLVKISQRFFFFFFGGGNPVENPQGFQYERPFTLLIVHTQNYMSYIAVTKKSSDVQRQERPRYSSALDIRVLAN</sequence>
<evidence type="ECO:0000256" key="4">
    <source>
        <dbReference type="ARBA" id="ARBA00022617"/>
    </source>
</evidence>
<evidence type="ECO:0000256" key="9">
    <source>
        <dbReference type="PIRSR" id="PIRSR602401-1"/>
    </source>
</evidence>
<dbReference type="InterPro" id="IPR017972">
    <property type="entry name" value="Cyt_P450_CS"/>
</dbReference>
<evidence type="ECO:0000256" key="8">
    <source>
        <dbReference type="ARBA" id="ARBA00023033"/>
    </source>
</evidence>
<dbReference type="PANTHER" id="PTHR24305">
    <property type="entry name" value="CYTOCHROME P450"/>
    <property type="match status" value="1"/>
</dbReference>
<dbReference type="InterPro" id="IPR050121">
    <property type="entry name" value="Cytochrome_P450_monoxygenase"/>
</dbReference>
<dbReference type="Gene3D" id="1.10.630.10">
    <property type="entry name" value="Cytochrome P450"/>
    <property type="match status" value="1"/>
</dbReference>
<dbReference type="GO" id="GO:0016705">
    <property type="term" value="F:oxidoreductase activity, acting on paired donors, with incorporation or reduction of molecular oxygen"/>
    <property type="evidence" value="ECO:0007669"/>
    <property type="project" value="InterPro"/>
</dbReference>
<dbReference type="PROSITE" id="PS00086">
    <property type="entry name" value="CYTOCHROME_P450"/>
    <property type="match status" value="1"/>
</dbReference>
<protein>
    <submittedName>
        <fullName evidence="12">Cytochrome P450</fullName>
    </submittedName>
</protein>
<name>A0AA38PXL8_9AGAR</name>
<feature type="chain" id="PRO_5041451042" evidence="11">
    <location>
        <begin position="17"/>
        <end position="628"/>
    </location>
</feature>
<evidence type="ECO:0000313" key="13">
    <source>
        <dbReference type="Proteomes" id="UP001163850"/>
    </source>
</evidence>
<keyword evidence="11" id="KW-0732">Signal</keyword>
<keyword evidence="6 10" id="KW-0560">Oxidoreductase</keyword>
<feature type="binding site" description="axial binding residue" evidence="9">
    <location>
        <position position="510"/>
    </location>
    <ligand>
        <name>heme</name>
        <dbReference type="ChEBI" id="CHEBI:30413"/>
    </ligand>
    <ligandPart>
        <name>Fe</name>
        <dbReference type="ChEBI" id="CHEBI:18248"/>
    </ligandPart>
</feature>
<keyword evidence="4 9" id="KW-0349">Heme</keyword>
<dbReference type="SUPFAM" id="SSF48264">
    <property type="entry name" value="Cytochrome P450"/>
    <property type="match status" value="1"/>
</dbReference>
<reference evidence="12" key="1">
    <citation type="submission" date="2022-08" db="EMBL/GenBank/DDBJ databases">
        <authorList>
            <consortium name="DOE Joint Genome Institute"/>
            <person name="Min B."/>
            <person name="Riley R."/>
            <person name="Sierra-Patev S."/>
            <person name="Naranjo-Ortiz M."/>
            <person name="Looney B."/>
            <person name="Konkel Z."/>
            <person name="Slot J.C."/>
            <person name="Sakamoto Y."/>
            <person name="Steenwyk J.L."/>
            <person name="Rokas A."/>
            <person name="Carro J."/>
            <person name="Camarero S."/>
            <person name="Ferreira P."/>
            <person name="Molpeceres G."/>
            <person name="Ruiz-Duenas F.J."/>
            <person name="Serrano A."/>
            <person name="Henrissat B."/>
            <person name="Drula E."/>
            <person name="Hughes K.W."/>
            <person name="Mata J.L."/>
            <person name="Ishikawa N.K."/>
            <person name="Vargas-Isla R."/>
            <person name="Ushijima S."/>
            <person name="Smith C.A."/>
            <person name="Ahrendt S."/>
            <person name="Andreopoulos W."/>
            <person name="He G."/>
            <person name="Labutti K."/>
            <person name="Lipzen A."/>
            <person name="Ng V."/>
            <person name="Sandor L."/>
            <person name="Barry K."/>
            <person name="Martinez A.T."/>
            <person name="Xiao Y."/>
            <person name="Gibbons J.G."/>
            <person name="Terashima K."/>
            <person name="Hibbett D.S."/>
            <person name="Grigoriev I.V."/>
        </authorList>
    </citation>
    <scope>NUCLEOTIDE SEQUENCE</scope>
    <source>
        <strain evidence="12">TFB7829</strain>
    </source>
</reference>
<dbReference type="AlphaFoldDB" id="A0AA38PXL8"/>
<comment type="similarity">
    <text evidence="3 10">Belongs to the cytochrome P450 family.</text>
</comment>
<dbReference type="PANTHER" id="PTHR24305:SF29">
    <property type="entry name" value="BENZOATE-PARA-HYDROXYLASE"/>
    <property type="match status" value="1"/>
</dbReference>
<proteinExistence type="inferred from homology"/>
<dbReference type="GO" id="GO:0005506">
    <property type="term" value="F:iron ion binding"/>
    <property type="evidence" value="ECO:0007669"/>
    <property type="project" value="InterPro"/>
</dbReference>
<evidence type="ECO:0000256" key="6">
    <source>
        <dbReference type="ARBA" id="ARBA00023002"/>
    </source>
</evidence>
<keyword evidence="8 10" id="KW-0503">Monooxygenase</keyword>
<dbReference type="InterPro" id="IPR002401">
    <property type="entry name" value="Cyt_P450_E_grp-I"/>
</dbReference>
<dbReference type="GO" id="GO:0020037">
    <property type="term" value="F:heme binding"/>
    <property type="evidence" value="ECO:0007669"/>
    <property type="project" value="InterPro"/>
</dbReference>
<dbReference type="Pfam" id="PF00067">
    <property type="entry name" value="p450"/>
    <property type="match status" value="1"/>
</dbReference>
<evidence type="ECO:0000256" key="10">
    <source>
        <dbReference type="RuleBase" id="RU000461"/>
    </source>
</evidence>
<evidence type="ECO:0000256" key="7">
    <source>
        <dbReference type="ARBA" id="ARBA00023004"/>
    </source>
</evidence>
<organism evidence="12 13">
    <name type="scientific">Lentinula detonsa</name>
    <dbReference type="NCBI Taxonomy" id="2804962"/>
    <lineage>
        <taxon>Eukaryota</taxon>
        <taxon>Fungi</taxon>
        <taxon>Dikarya</taxon>
        <taxon>Basidiomycota</taxon>
        <taxon>Agaricomycotina</taxon>
        <taxon>Agaricomycetes</taxon>
        <taxon>Agaricomycetidae</taxon>
        <taxon>Agaricales</taxon>
        <taxon>Marasmiineae</taxon>
        <taxon>Omphalotaceae</taxon>
        <taxon>Lentinula</taxon>
    </lineage>
</organism>
<dbReference type="InterPro" id="IPR036396">
    <property type="entry name" value="Cyt_P450_sf"/>
</dbReference>
<dbReference type="PRINTS" id="PR00385">
    <property type="entry name" value="P450"/>
</dbReference>
<evidence type="ECO:0000256" key="1">
    <source>
        <dbReference type="ARBA" id="ARBA00001971"/>
    </source>
</evidence>
<dbReference type="Proteomes" id="UP001163850">
    <property type="component" value="Unassembled WGS sequence"/>
</dbReference>
<dbReference type="EMBL" id="MU802031">
    <property type="protein sequence ID" value="KAJ3983183.1"/>
    <property type="molecule type" value="Genomic_DNA"/>
</dbReference>
<comment type="caution">
    <text evidence="12">The sequence shown here is derived from an EMBL/GenBank/DDBJ whole genome shotgun (WGS) entry which is preliminary data.</text>
</comment>
<evidence type="ECO:0000256" key="11">
    <source>
        <dbReference type="SAM" id="SignalP"/>
    </source>
</evidence>
<evidence type="ECO:0000256" key="3">
    <source>
        <dbReference type="ARBA" id="ARBA00010617"/>
    </source>
</evidence>
<dbReference type="InterPro" id="IPR001128">
    <property type="entry name" value="Cyt_P450"/>
</dbReference>
<comment type="cofactor">
    <cofactor evidence="1 9">
        <name>heme</name>
        <dbReference type="ChEBI" id="CHEBI:30413"/>
    </cofactor>
</comment>
<evidence type="ECO:0000313" key="12">
    <source>
        <dbReference type="EMBL" id="KAJ3983183.1"/>
    </source>
</evidence>
<comment type="pathway">
    <text evidence="2">Secondary metabolite biosynthesis.</text>
</comment>
<accession>A0AA38PXL8</accession>
<keyword evidence="7 9" id="KW-0408">Iron</keyword>
<gene>
    <name evidence="12" type="ORF">F5890DRAFT_1475542</name>
</gene>
<dbReference type="PRINTS" id="PR00463">
    <property type="entry name" value="EP450I"/>
</dbReference>
<dbReference type="GO" id="GO:0004497">
    <property type="term" value="F:monooxygenase activity"/>
    <property type="evidence" value="ECO:0007669"/>
    <property type="project" value="UniProtKB-KW"/>
</dbReference>
<keyword evidence="5 9" id="KW-0479">Metal-binding</keyword>
<feature type="signal peptide" evidence="11">
    <location>
        <begin position="1"/>
        <end position="16"/>
    </location>
</feature>